<sequence>MKDDNVVVVIEGKEWKRSDLEMLIRAMRDTSIPQQFYGDKRGFLQVFARMVSLANEAEKQGLDKVDPHKWRLMYNRDLYLAQIYLAAKQNTIQVLPDEQKAYYEAHRADYSKAKVKVIYLAFNDTPMASADPKAKKPKTSAEAQKLANQVIQLARGGTDFGQLVQKYSDDADSKAKNGEFPVIQPGDNSLPTQIKSAVFALKPGQVSDAVRQTGGFWIFRLEEFVTSSFDEVRDDIYLTIQKERFQQWMDGKQKSLDVQFKDDKYLDYKSPIE</sequence>
<dbReference type="RefSeq" id="WP_194447392.1">
    <property type="nucleotide sequence ID" value="NZ_CP063849.1"/>
</dbReference>
<evidence type="ECO:0000313" key="4">
    <source>
        <dbReference type="Proteomes" id="UP000593892"/>
    </source>
</evidence>
<dbReference type="GO" id="GO:0003755">
    <property type="term" value="F:peptidyl-prolyl cis-trans isomerase activity"/>
    <property type="evidence" value="ECO:0007669"/>
    <property type="project" value="UniProtKB-KW"/>
</dbReference>
<protein>
    <submittedName>
        <fullName evidence="3">Peptidylprolyl isomerase</fullName>
    </submittedName>
</protein>
<dbReference type="PROSITE" id="PS50198">
    <property type="entry name" value="PPIC_PPIASE_2"/>
    <property type="match status" value="1"/>
</dbReference>
<keyword evidence="4" id="KW-1185">Reference proteome</keyword>
<keyword evidence="1" id="KW-0697">Rotamase</keyword>
<dbReference type="Gene3D" id="3.10.50.40">
    <property type="match status" value="1"/>
</dbReference>
<accession>A0A7S7NLA5</accession>
<gene>
    <name evidence="3" type="ORF">IRI77_23220</name>
</gene>
<dbReference type="KEGG" id="pfer:IRI77_23220"/>
<organism evidence="3 4">
    <name type="scientific">Paludibaculum fermentans</name>
    <dbReference type="NCBI Taxonomy" id="1473598"/>
    <lineage>
        <taxon>Bacteria</taxon>
        <taxon>Pseudomonadati</taxon>
        <taxon>Acidobacteriota</taxon>
        <taxon>Terriglobia</taxon>
        <taxon>Bryobacterales</taxon>
        <taxon>Bryobacteraceae</taxon>
        <taxon>Paludibaculum</taxon>
    </lineage>
</organism>
<dbReference type="PANTHER" id="PTHR47245:SF2">
    <property type="entry name" value="PEPTIDYL-PROLYL CIS-TRANS ISOMERASE HP_0175-RELATED"/>
    <property type="match status" value="1"/>
</dbReference>
<dbReference type="EMBL" id="CP063849">
    <property type="protein sequence ID" value="QOY85722.1"/>
    <property type="molecule type" value="Genomic_DNA"/>
</dbReference>
<dbReference type="PANTHER" id="PTHR47245">
    <property type="entry name" value="PEPTIDYLPROLYL ISOMERASE"/>
    <property type="match status" value="1"/>
</dbReference>
<evidence type="ECO:0000256" key="1">
    <source>
        <dbReference type="PROSITE-ProRule" id="PRU00278"/>
    </source>
</evidence>
<dbReference type="Pfam" id="PF00639">
    <property type="entry name" value="Rotamase"/>
    <property type="match status" value="1"/>
</dbReference>
<reference evidence="3 4" key="1">
    <citation type="submission" date="2020-10" db="EMBL/GenBank/DDBJ databases">
        <title>Complete genome sequence of Paludibaculum fermentans P105T, a facultatively anaerobic acidobacterium capable of dissimilatory Fe(III) reduction.</title>
        <authorList>
            <person name="Dedysh S.N."/>
            <person name="Beletsky A.V."/>
            <person name="Kulichevskaya I.S."/>
            <person name="Mardanov A.V."/>
            <person name="Ravin N.V."/>
        </authorList>
    </citation>
    <scope>NUCLEOTIDE SEQUENCE [LARGE SCALE GENOMIC DNA]</scope>
    <source>
        <strain evidence="3 4">P105</strain>
    </source>
</reference>
<dbReference type="Proteomes" id="UP000593892">
    <property type="component" value="Chromosome"/>
</dbReference>
<proteinExistence type="predicted"/>
<evidence type="ECO:0000313" key="3">
    <source>
        <dbReference type="EMBL" id="QOY85722.1"/>
    </source>
</evidence>
<keyword evidence="1 3" id="KW-0413">Isomerase</keyword>
<dbReference type="InterPro" id="IPR046357">
    <property type="entry name" value="PPIase_dom_sf"/>
</dbReference>
<name>A0A7S7NLA5_PALFE</name>
<dbReference type="AlphaFoldDB" id="A0A7S7NLA5"/>
<feature type="domain" description="PpiC" evidence="2">
    <location>
        <begin position="112"/>
        <end position="223"/>
    </location>
</feature>
<dbReference type="InterPro" id="IPR050245">
    <property type="entry name" value="PrsA_foldase"/>
</dbReference>
<dbReference type="SUPFAM" id="SSF54534">
    <property type="entry name" value="FKBP-like"/>
    <property type="match status" value="1"/>
</dbReference>
<evidence type="ECO:0000259" key="2">
    <source>
        <dbReference type="PROSITE" id="PS50198"/>
    </source>
</evidence>
<dbReference type="InterPro" id="IPR000297">
    <property type="entry name" value="PPIase_PpiC"/>
</dbReference>